<evidence type="ECO:0000313" key="2">
    <source>
        <dbReference type="Proteomes" id="UP001549204"/>
    </source>
</evidence>
<name>A0ABV2GIU6_9HYPH</name>
<dbReference type="Proteomes" id="UP001549204">
    <property type="component" value="Unassembled WGS sequence"/>
</dbReference>
<comment type="caution">
    <text evidence="1">The sequence shown here is derived from an EMBL/GenBank/DDBJ whole genome shotgun (WGS) entry which is preliminary data.</text>
</comment>
<protein>
    <recommendedName>
        <fullName evidence="3">Tail assembly chaperone</fullName>
    </recommendedName>
</protein>
<dbReference type="RefSeq" id="WP_354488837.1">
    <property type="nucleotide sequence ID" value="NZ_JBEPMC010000002.1"/>
</dbReference>
<reference evidence="1 2" key="1">
    <citation type="submission" date="2024-06" db="EMBL/GenBank/DDBJ databases">
        <title>Genomic Encyclopedia of Type Strains, Phase IV (KMG-IV): sequencing the most valuable type-strain genomes for metagenomic binning, comparative biology and taxonomic classification.</title>
        <authorList>
            <person name="Goeker M."/>
        </authorList>
    </citation>
    <scope>NUCLEOTIDE SEQUENCE [LARGE SCALE GENOMIC DNA]</scope>
    <source>
        <strain evidence="1 2">DSM 100022</strain>
    </source>
</reference>
<evidence type="ECO:0008006" key="3">
    <source>
        <dbReference type="Google" id="ProtNLM"/>
    </source>
</evidence>
<gene>
    <name evidence="1" type="ORF">ABID19_001232</name>
</gene>
<sequence length="198" mass="21454">MRLASDIIAIRHAGKVLPLQPSLRAALTIHRKYGDKIVVAALQELNLGTMTDIAVIAASDEQGARQIIGNKFAREGFAGLVEIRKAVARLLRALYADDFEDDQHPAEVKADTTGKPFDLGEFLEDLFEIGTGWLGWSPAETWAASPREILIARRGLIAKLKAVNGVADDAPKYGSIEEVTPEQVKTGLATLRELSGNP</sequence>
<accession>A0ABV2GIU6</accession>
<organism evidence="1 2">
    <name type="scientific">Mesorhizobium robiniae</name>
    <dbReference type="NCBI Taxonomy" id="559315"/>
    <lineage>
        <taxon>Bacteria</taxon>
        <taxon>Pseudomonadati</taxon>
        <taxon>Pseudomonadota</taxon>
        <taxon>Alphaproteobacteria</taxon>
        <taxon>Hyphomicrobiales</taxon>
        <taxon>Phyllobacteriaceae</taxon>
        <taxon>Mesorhizobium</taxon>
    </lineage>
</organism>
<evidence type="ECO:0000313" key="1">
    <source>
        <dbReference type="EMBL" id="MET3578215.1"/>
    </source>
</evidence>
<keyword evidence="2" id="KW-1185">Reference proteome</keyword>
<proteinExistence type="predicted"/>
<dbReference type="EMBL" id="JBEPMC010000002">
    <property type="protein sequence ID" value="MET3578215.1"/>
    <property type="molecule type" value="Genomic_DNA"/>
</dbReference>